<evidence type="ECO:0000259" key="2">
    <source>
        <dbReference type="Pfam" id="PF00483"/>
    </source>
</evidence>
<feature type="domain" description="Nucleotidyl transferase" evidence="2">
    <location>
        <begin position="4"/>
        <end position="226"/>
    </location>
</feature>
<dbReference type="PANTHER" id="PTHR22572">
    <property type="entry name" value="SUGAR-1-PHOSPHATE GUANYL TRANSFERASE"/>
    <property type="match status" value="1"/>
</dbReference>
<dbReference type="InterPro" id="IPR029044">
    <property type="entry name" value="Nucleotide-diphossugar_trans"/>
</dbReference>
<dbReference type="SUPFAM" id="SSF51161">
    <property type="entry name" value="Trimeric LpxA-like enzymes"/>
    <property type="match status" value="1"/>
</dbReference>
<dbReference type="SUPFAM" id="SSF53448">
    <property type="entry name" value="Nucleotide-diphospho-sugar transferases"/>
    <property type="match status" value="1"/>
</dbReference>
<dbReference type="InterPro" id="IPR005835">
    <property type="entry name" value="NTP_transferase_dom"/>
</dbReference>
<reference evidence="4" key="1">
    <citation type="submission" date="2018-10" db="EMBL/GenBank/DDBJ databases">
        <title>Transcriptome assembly of Aceria tosichella (Wheat curl mite) Type 2.</title>
        <authorList>
            <person name="Scully E.D."/>
            <person name="Geib S.M."/>
            <person name="Palmer N.A."/>
            <person name="Gupta A.K."/>
            <person name="Sarath G."/>
            <person name="Tatineni S."/>
        </authorList>
    </citation>
    <scope>NUCLEOTIDE SEQUENCE</scope>
    <source>
        <strain evidence="4">LincolnNE</strain>
    </source>
</reference>
<organism evidence="4">
    <name type="scientific">Aceria tosichella</name>
    <name type="common">wheat curl mite</name>
    <dbReference type="NCBI Taxonomy" id="561515"/>
    <lineage>
        <taxon>Eukaryota</taxon>
        <taxon>Metazoa</taxon>
        <taxon>Ecdysozoa</taxon>
        <taxon>Arthropoda</taxon>
        <taxon>Chelicerata</taxon>
        <taxon>Arachnida</taxon>
        <taxon>Acari</taxon>
        <taxon>Acariformes</taxon>
        <taxon>Trombidiformes</taxon>
        <taxon>Prostigmata</taxon>
        <taxon>Eupodina</taxon>
        <taxon>Eriophyoidea</taxon>
        <taxon>Eriophyidae</taxon>
        <taxon>Eriophyinae</taxon>
        <taxon>Aceriini</taxon>
        <taxon>Aceria</taxon>
    </lineage>
</organism>
<name>A0A6G1S5F3_9ACAR</name>
<evidence type="ECO:0000259" key="3">
    <source>
        <dbReference type="Pfam" id="PF25087"/>
    </source>
</evidence>
<dbReference type="GO" id="GO:0016740">
    <property type="term" value="F:transferase activity"/>
    <property type="evidence" value="ECO:0007669"/>
    <property type="project" value="UniProtKB-KW"/>
</dbReference>
<feature type="domain" description="Mannose-1-phosphate guanyltransferase C-terminal" evidence="3">
    <location>
        <begin position="321"/>
        <end position="457"/>
    </location>
</feature>
<dbReference type="Gene3D" id="3.90.550.10">
    <property type="entry name" value="Spore Coat Polysaccharide Biosynthesis Protein SpsA, Chain A"/>
    <property type="match status" value="1"/>
</dbReference>
<keyword evidence="4" id="KW-0808">Transferase</keyword>
<accession>A0A6G1S5F3</accession>
<dbReference type="AlphaFoldDB" id="A0A6G1S5F3"/>
<comment type="similarity">
    <text evidence="1">Belongs to the transferase hexapeptide repeat family.</text>
</comment>
<proteinExistence type="inferred from homology"/>
<dbReference type="Gene3D" id="2.160.10.10">
    <property type="entry name" value="Hexapeptide repeat proteins"/>
    <property type="match status" value="1"/>
</dbReference>
<sequence>MTIKAIILIGGPNKGQRFRPLSFDSPKHMFPVGGQTIIGHLIESCLRLKEVGEIILLGFHQQDETLSQSYLQNLVERYTGNRQDRGHVPTIKYLQEFTRMGTAGGLYHFRDQLRHNDPTELVVINGDVCGDFDFDSMLAQHRERIEWAKRTNHPKPYITVMTTEADRQESLNYGCIVENQENHVIEHYVEKPSTFVSNVINCGAYICSLDLLDLLEDTMRKKRQESTANSNIVLNDRPIYTHRPDPDHDYLTLELDILQQRFNLPHCFAYRTQGAWWCQVKTAASAIYANKKYLEHNRESAGDGNHHSATERRSNSGECEIIGHVYIHPTAKVDASSVIGPNVSIMENCIIGPGVRIKDSIILKNALVHPHSLILCSIVGWDCSIGAWARVEGTPGEPDPNQRFAKVQNPPLFNPVGKLNPSISVLGSNVKVSCGTVILNTIALPHKELSRTYRNEIVL</sequence>
<dbReference type="EMBL" id="GGYP01000626">
    <property type="protein sequence ID" value="MDE45397.1"/>
    <property type="molecule type" value="Transcribed_RNA"/>
</dbReference>
<dbReference type="InterPro" id="IPR011004">
    <property type="entry name" value="Trimer_LpxA-like_sf"/>
</dbReference>
<gene>
    <name evidence="4" type="primary">GMPPA_0</name>
    <name evidence="4" type="ORF">g.9783</name>
</gene>
<evidence type="ECO:0000256" key="1">
    <source>
        <dbReference type="ARBA" id="ARBA00007274"/>
    </source>
</evidence>
<protein>
    <submittedName>
        <fullName evidence="4">Mannose-1-phosphate guanyltransferase alpha</fullName>
    </submittedName>
</protein>
<dbReference type="Pfam" id="PF25087">
    <property type="entry name" value="GMPPB_C"/>
    <property type="match status" value="1"/>
</dbReference>
<dbReference type="InterPro" id="IPR056729">
    <property type="entry name" value="GMPPB_C"/>
</dbReference>
<evidence type="ECO:0000313" key="4">
    <source>
        <dbReference type="EMBL" id="MDE45397.1"/>
    </source>
</evidence>
<dbReference type="InterPro" id="IPR050486">
    <property type="entry name" value="Mannose-1P_guanyltransferase"/>
</dbReference>
<dbReference type="Pfam" id="PF00483">
    <property type="entry name" value="NTP_transferase"/>
    <property type="match status" value="1"/>
</dbReference>